<evidence type="ECO:0000256" key="4">
    <source>
        <dbReference type="ARBA" id="ARBA00022989"/>
    </source>
</evidence>
<dbReference type="PANTHER" id="PTHR12608:SF1">
    <property type="entry name" value="TRANSMEMBRANE PROTEIN 165"/>
    <property type="match status" value="1"/>
</dbReference>
<keyword evidence="7" id="KW-0175">Coiled coil</keyword>
<evidence type="ECO:0000256" key="2">
    <source>
        <dbReference type="ARBA" id="ARBA00009190"/>
    </source>
</evidence>
<gene>
    <name evidence="9" type="ORF">RSOL_451440</name>
</gene>
<feature type="transmembrane region" description="Helical" evidence="6">
    <location>
        <begin position="159"/>
        <end position="178"/>
    </location>
</feature>
<evidence type="ECO:0000313" key="10">
    <source>
        <dbReference type="Proteomes" id="UP000030108"/>
    </source>
</evidence>
<evidence type="ECO:0000256" key="1">
    <source>
        <dbReference type="ARBA" id="ARBA00004141"/>
    </source>
</evidence>
<feature type="transmembrane region" description="Helical" evidence="6">
    <location>
        <begin position="46"/>
        <end position="66"/>
    </location>
</feature>
<dbReference type="InterPro" id="IPR001727">
    <property type="entry name" value="GDT1-like"/>
</dbReference>
<evidence type="ECO:0000313" key="9">
    <source>
        <dbReference type="EMBL" id="EUC65697.1"/>
    </source>
</evidence>
<sequence length="284" mass="30674">MAPIPIEASEDNIHALSSAFLMILASEIGDKTFLIAAIMAMRHPRVIVFSGAFGALVVMSALSAAMGHLLPTLISRRWTTLAAAGLFLVFGVKMLLEAREMEAGQDKIQEELKEVEEELDAAEGNIPLRNLEEGERNPDEPEPLTSASKDSSLAQGAKNLFGMCLGPIFVQTFILTFLGEWGDRSQIATIALGAAHNVYIITIGTIAGHAICTGVAVLGGRWLSTKISIKHVTLTGSILFLLFAVVYFYESWTFVPDVPSLDLDLPMKAVEGKYKTLDQLGLVV</sequence>
<feature type="transmembrane region" description="Helical" evidence="6">
    <location>
        <begin position="20"/>
        <end position="39"/>
    </location>
</feature>
<evidence type="ECO:0000256" key="7">
    <source>
        <dbReference type="SAM" id="Coils"/>
    </source>
</evidence>
<keyword evidence="4 6" id="KW-1133">Transmembrane helix</keyword>
<dbReference type="OrthoDB" id="442680at2759"/>
<dbReference type="GO" id="GO:0000329">
    <property type="term" value="C:fungal-type vacuole membrane"/>
    <property type="evidence" value="ECO:0007669"/>
    <property type="project" value="TreeGrafter"/>
</dbReference>
<dbReference type="InterPro" id="IPR049555">
    <property type="entry name" value="GDT1-like_CS"/>
</dbReference>
<dbReference type="EMBL" id="JATN01000311">
    <property type="protein sequence ID" value="EUC65697.1"/>
    <property type="molecule type" value="Genomic_DNA"/>
</dbReference>
<accession>X8JPL1</accession>
<feature type="transmembrane region" description="Helical" evidence="6">
    <location>
        <begin position="231"/>
        <end position="249"/>
    </location>
</feature>
<dbReference type="GO" id="GO:0005794">
    <property type="term" value="C:Golgi apparatus"/>
    <property type="evidence" value="ECO:0007669"/>
    <property type="project" value="TreeGrafter"/>
</dbReference>
<evidence type="ECO:0000256" key="5">
    <source>
        <dbReference type="ARBA" id="ARBA00023136"/>
    </source>
</evidence>
<comment type="subcellular location">
    <subcellularLocation>
        <location evidence="1 6">Membrane</location>
        <topology evidence="1 6">Multi-pass membrane protein</topology>
    </subcellularLocation>
</comment>
<dbReference type="Proteomes" id="UP000030108">
    <property type="component" value="Unassembled WGS sequence"/>
</dbReference>
<dbReference type="GO" id="GO:0015085">
    <property type="term" value="F:calcium ion transmembrane transporter activity"/>
    <property type="evidence" value="ECO:0007669"/>
    <property type="project" value="TreeGrafter"/>
</dbReference>
<protein>
    <recommendedName>
        <fullName evidence="6">GDT1 family protein</fullName>
    </recommendedName>
</protein>
<organism evidence="9 10">
    <name type="scientific">Rhizoctonia solani AG-3 Rhs1AP</name>
    <dbReference type="NCBI Taxonomy" id="1086054"/>
    <lineage>
        <taxon>Eukaryota</taxon>
        <taxon>Fungi</taxon>
        <taxon>Dikarya</taxon>
        <taxon>Basidiomycota</taxon>
        <taxon>Agaricomycotina</taxon>
        <taxon>Agaricomycetes</taxon>
        <taxon>Cantharellales</taxon>
        <taxon>Ceratobasidiaceae</taxon>
        <taxon>Rhizoctonia</taxon>
    </lineage>
</organism>
<feature type="transmembrane region" description="Helical" evidence="6">
    <location>
        <begin position="78"/>
        <end position="96"/>
    </location>
</feature>
<dbReference type="PANTHER" id="PTHR12608">
    <property type="entry name" value="TRANSMEMBRANE PROTEIN HTP-1 RELATED"/>
    <property type="match status" value="1"/>
</dbReference>
<evidence type="ECO:0000256" key="8">
    <source>
        <dbReference type="SAM" id="MobiDB-lite"/>
    </source>
</evidence>
<dbReference type="PROSITE" id="PS01214">
    <property type="entry name" value="UPF0016"/>
    <property type="match status" value="1"/>
</dbReference>
<proteinExistence type="inferred from homology"/>
<dbReference type="InterPro" id="IPR036259">
    <property type="entry name" value="MFS_trans_sf"/>
</dbReference>
<evidence type="ECO:0000256" key="3">
    <source>
        <dbReference type="ARBA" id="ARBA00022692"/>
    </source>
</evidence>
<feature type="coiled-coil region" evidence="7">
    <location>
        <begin position="98"/>
        <end position="125"/>
    </location>
</feature>
<feature type="transmembrane region" description="Helical" evidence="6">
    <location>
        <begin position="198"/>
        <end position="219"/>
    </location>
</feature>
<evidence type="ECO:0000256" key="6">
    <source>
        <dbReference type="RuleBase" id="RU365102"/>
    </source>
</evidence>
<dbReference type="AlphaFoldDB" id="X8JPL1"/>
<comment type="similarity">
    <text evidence="2 6">Belongs to the GDT1 family.</text>
</comment>
<feature type="region of interest" description="Disordered" evidence="8">
    <location>
        <begin position="126"/>
        <end position="149"/>
    </location>
</feature>
<feature type="compositionally biased region" description="Basic and acidic residues" evidence="8">
    <location>
        <begin position="130"/>
        <end position="139"/>
    </location>
</feature>
<dbReference type="GO" id="GO:0032468">
    <property type="term" value="P:Golgi calcium ion homeostasis"/>
    <property type="evidence" value="ECO:0007669"/>
    <property type="project" value="TreeGrafter"/>
</dbReference>
<name>X8JPL1_9AGAM</name>
<dbReference type="GO" id="GO:0032472">
    <property type="term" value="P:Golgi calcium ion transport"/>
    <property type="evidence" value="ECO:0007669"/>
    <property type="project" value="TreeGrafter"/>
</dbReference>
<comment type="caution">
    <text evidence="9">The sequence shown here is derived from an EMBL/GenBank/DDBJ whole genome shotgun (WGS) entry which is preliminary data.</text>
</comment>
<keyword evidence="5 6" id="KW-0472">Membrane</keyword>
<dbReference type="SUPFAM" id="SSF103473">
    <property type="entry name" value="MFS general substrate transporter"/>
    <property type="match status" value="1"/>
</dbReference>
<reference evidence="10" key="1">
    <citation type="journal article" date="2014" name="Genome Announc.">
        <title>Draft genome sequence of the plant-pathogenic soil fungus Rhizoctonia solani anastomosis group 3 strain Rhs1AP.</title>
        <authorList>
            <person name="Cubeta M.A."/>
            <person name="Thomas E."/>
            <person name="Dean R.A."/>
            <person name="Jabaji S."/>
            <person name="Neate S.M."/>
            <person name="Tavantzis S."/>
            <person name="Toda T."/>
            <person name="Vilgalys R."/>
            <person name="Bharathan N."/>
            <person name="Fedorova-Abrams N."/>
            <person name="Pakala S.B."/>
            <person name="Pakala S.M."/>
            <person name="Zafar N."/>
            <person name="Joardar V."/>
            <person name="Losada L."/>
            <person name="Nierman W.C."/>
        </authorList>
    </citation>
    <scope>NUCLEOTIDE SEQUENCE [LARGE SCALE GENOMIC DNA]</scope>
    <source>
        <strain evidence="10">AG-3</strain>
    </source>
</reference>
<dbReference type="GO" id="GO:0005384">
    <property type="term" value="F:manganese ion transmembrane transporter activity"/>
    <property type="evidence" value="ECO:0007669"/>
    <property type="project" value="TreeGrafter"/>
</dbReference>
<dbReference type="Pfam" id="PF01169">
    <property type="entry name" value="GDT1"/>
    <property type="match status" value="2"/>
</dbReference>
<keyword evidence="3 6" id="KW-0812">Transmembrane</keyword>